<evidence type="ECO:0000256" key="1">
    <source>
        <dbReference type="SAM" id="MobiDB-lite"/>
    </source>
</evidence>
<accession>A0A182FA72</accession>
<dbReference type="STRING" id="7167.A0A182FA72"/>
<evidence type="ECO:0000313" key="2">
    <source>
        <dbReference type="EnsemblMetazoa" id="AALB003400-PA"/>
    </source>
</evidence>
<dbReference type="AlphaFoldDB" id="A0A182FA72"/>
<dbReference type="PANTHER" id="PTHR40240">
    <property type="entry name" value="PLEXUS, ISOFORM A"/>
    <property type="match status" value="1"/>
</dbReference>
<dbReference type="EnsemblMetazoa" id="AALB003400-RA">
    <property type="protein sequence ID" value="AALB003400-PA"/>
    <property type="gene ID" value="AALB003400"/>
</dbReference>
<feature type="region of interest" description="Disordered" evidence="1">
    <location>
        <begin position="139"/>
        <end position="174"/>
    </location>
</feature>
<dbReference type="VEuPathDB" id="VectorBase:AALB003400"/>
<proteinExistence type="predicted"/>
<reference evidence="2 3" key="1">
    <citation type="journal article" date="2017" name="G3 (Bethesda)">
        <title>The Physical Genome Mapping of Anopheles albimanus Corrected Scaffold Misassemblies and Identified Interarm Rearrangements in Genus Anopheles.</title>
        <authorList>
            <person name="Artemov G.N."/>
            <person name="Peery A.N."/>
            <person name="Jiang X."/>
            <person name="Tu Z."/>
            <person name="Stegniy V.N."/>
            <person name="Sharakhova M.V."/>
            <person name="Sharakhov I.V."/>
        </authorList>
    </citation>
    <scope>NUCLEOTIDE SEQUENCE [LARGE SCALE GENOMIC DNA]</scope>
    <source>
        <strain evidence="2 3">ALBI9_A</strain>
    </source>
</reference>
<dbReference type="Proteomes" id="UP000069272">
    <property type="component" value="Chromosome 2R"/>
</dbReference>
<evidence type="ECO:0000313" key="3">
    <source>
        <dbReference type="Proteomes" id="UP000069272"/>
    </source>
</evidence>
<keyword evidence="3" id="KW-1185">Reference proteome</keyword>
<protein>
    <submittedName>
        <fullName evidence="2">Uncharacterized protein</fullName>
    </submittedName>
</protein>
<feature type="compositionally biased region" description="Low complexity" evidence="1">
    <location>
        <begin position="280"/>
        <end position="294"/>
    </location>
</feature>
<dbReference type="VEuPathDB" id="VectorBase:AALB20_032926"/>
<sequence>MFYNLARALKTIRSTPEAQRKYQIRKRQNTQERSATFVCYTCGSDTPSSQLRLVYCCPNAEREPYFPFIKALKAPTNASPISPQGMVQICSTCNKKNAHRAEGGTISNVEERYPSPTKMTSSVINEVVRFKPYEFASALSGGPPPLRDPKGHRRDSRPNTPPHAAQGPLENGHGHQCSICKNTFPATSMEYLSTSAEHMNSHAMHFPCLKGSNDQSRVLACKNCVHKLTVQWETMDAQRVPLEHRKYVIPSPTPNSASISPSGAGSGGGSVGGMVVRAQSSVGGTPPSTPASSVPSTSVYCFICGLHSELSFARLLYANKEGSRPYFPFLLKHKSPPNAEQLRSDSSALVCTFCFHSLLNQWRKYEAQSNIPPPSEREYNFHDYCCHLCGITTYRKRVRALPIREYPFVANRKCDGILLENGDYAVVCLDCYESLRQQSAEYDRFGVAIEKREYNWVAQPPPPEDSPEVSVARLPSGERSDKAIKNSQGGLRSGANKKNCAPKANNDKRDAG</sequence>
<name>A0A182FA72_ANOAL</name>
<feature type="region of interest" description="Disordered" evidence="1">
    <location>
        <begin position="250"/>
        <end position="294"/>
    </location>
</feature>
<dbReference type="PANTHER" id="PTHR40240:SF1">
    <property type="entry name" value="PLEXUS, ISOFORM A"/>
    <property type="match status" value="1"/>
</dbReference>
<feature type="region of interest" description="Disordered" evidence="1">
    <location>
        <begin position="458"/>
        <end position="512"/>
    </location>
</feature>
<organism evidence="2 3">
    <name type="scientific">Anopheles albimanus</name>
    <name type="common">New world malaria mosquito</name>
    <dbReference type="NCBI Taxonomy" id="7167"/>
    <lineage>
        <taxon>Eukaryota</taxon>
        <taxon>Metazoa</taxon>
        <taxon>Ecdysozoa</taxon>
        <taxon>Arthropoda</taxon>
        <taxon>Hexapoda</taxon>
        <taxon>Insecta</taxon>
        <taxon>Pterygota</taxon>
        <taxon>Neoptera</taxon>
        <taxon>Endopterygota</taxon>
        <taxon>Diptera</taxon>
        <taxon>Nematocera</taxon>
        <taxon>Culicoidea</taxon>
        <taxon>Culicidae</taxon>
        <taxon>Anophelinae</taxon>
        <taxon>Anopheles</taxon>
    </lineage>
</organism>
<reference evidence="2" key="2">
    <citation type="submission" date="2022-08" db="UniProtKB">
        <authorList>
            <consortium name="EnsemblMetazoa"/>
        </authorList>
    </citation>
    <scope>IDENTIFICATION</scope>
    <source>
        <strain evidence="2">STECLA/ALBI9_A</strain>
    </source>
</reference>